<comment type="caution">
    <text evidence="1">The sequence shown here is derived from an EMBL/GenBank/DDBJ whole genome shotgun (WGS) entry which is preliminary data.</text>
</comment>
<dbReference type="EMBL" id="JRWP01000005">
    <property type="protein sequence ID" value="KGY09629.1"/>
    <property type="molecule type" value="Genomic_DNA"/>
</dbReference>
<organism evidence="1 2">
    <name type="scientific">Photobacterium sp. (strain ATCC 43367)</name>
    <dbReference type="NCBI Taxonomy" id="379097"/>
    <lineage>
        <taxon>Bacteria</taxon>
        <taxon>Pseudomonadati</taxon>
        <taxon>Pseudomonadota</taxon>
        <taxon>Gammaproteobacteria</taxon>
        <taxon>Vibrionales</taxon>
        <taxon>Vibrionaceae</taxon>
        <taxon>Vibrio</taxon>
        <taxon>Vibrio oreintalis group</taxon>
    </lineage>
</organism>
<proteinExistence type="predicted"/>
<evidence type="ECO:0000313" key="1">
    <source>
        <dbReference type="EMBL" id="KGY09629.1"/>
    </source>
</evidence>
<evidence type="ECO:0000313" key="2">
    <source>
        <dbReference type="Proteomes" id="UP000030451"/>
    </source>
</evidence>
<evidence type="ECO:0008006" key="3">
    <source>
        <dbReference type="Google" id="ProtNLM"/>
    </source>
</evidence>
<accession>A0A0A5I1K4</accession>
<gene>
    <name evidence="1" type="ORF">NM06_06045</name>
</gene>
<protein>
    <recommendedName>
        <fullName evidence="3">Spore coat protein U domain-containing protein</fullName>
    </recommendedName>
</protein>
<name>A0A0A5I1K4_PHOS4</name>
<dbReference type="AlphaFoldDB" id="A0A0A5I1K4"/>
<reference evidence="1 2" key="1">
    <citation type="submission" date="2014-10" db="EMBL/GenBank/DDBJ databases">
        <title>Genome sequencing of Vibrio sinaloensis T08.</title>
        <authorList>
            <person name="Chan K.-G."/>
            <person name="Mohamad N.I."/>
        </authorList>
    </citation>
    <scope>NUCLEOTIDE SEQUENCE [LARGE SCALE GENOMIC DNA]</scope>
    <source>
        <strain evidence="1 2">T08</strain>
    </source>
</reference>
<dbReference type="Proteomes" id="UP000030451">
    <property type="component" value="Unassembled WGS sequence"/>
</dbReference>
<dbReference type="STRING" id="379097.SE23_14465"/>
<sequence length="278" mass="31087">MLCSTFAFGQCELRGLALETLSEQTNYNVLSSSQFSVSNNYRVAAEFIGQDCVATITVELEDGNKSLLNGANEALIFEWFGQGHLSGNQWKVELTSQQPTTTFQLRYPSLQWIEAGNYQGKLEASLLNQPSTSSSLTFTKTLPISMTVLPIAKIQFYGLAQNYYQLDMGELSSHKIITSAPKLWVQTNSGYSISVSSDNQGKLRHESDDNNWDIDYSMSIDQRRLDLRQTIAQLNRNQPTSGSPMDIQFEVGDTNNRPGGKYRDTIQISIEPNLTLQP</sequence>